<dbReference type="InterPro" id="IPR017937">
    <property type="entry name" value="Thioredoxin_CS"/>
</dbReference>
<organism evidence="7 8">
    <name type="scientific">Malonomonas rubra DSM 5091</name>
    <dbReference type="NCBI Taxonomy" id="1122189"/>
    <lineage>
        <taxon>Bacteria</taxon>
        <taxon>Pseudomonadati</taxon>
        <taxon>Thermodesulfobacteriota</taxon>
        <taxon>Desulfuromonadia</taxon>
        <taxon>Desulfuromonadales</taxon>
        <taxon>Geopsychrobacteraceae</taxon>
        <taxon>Malonomonas</taxon>
    </lineage>
</organism>
<feature type="signal peptide" evidence="5">
    <location>
        <begin position="1"/>
        <end position="21"/>
    </location>
</feature>
<dbReference type="EMBL" id="FQZT01000001">
    <property type="protein sequence ID" value="SHI53034.1"/>
    <property type="molecule type" value="Genomic_DNA"/>
</dbReference>
<dbReference type="RefSeq" id="WP_072904996.1">
    <property type="nucleotide sequence ID" value="NZ_FQZT01000001.1"/>
</dbReference>
<dbReference type="GO" id="GO:0016209">
    <property type="term" value="F:antioxidant activity"/>
    <property type="evidence" value="ECO:0007669"/>
    <property type="project" value="InterPro"/>
</dbReference>
<keyword evidence="4" id="KW-0676">Redox-active center</keyword>
<gene>
    <name evidence="7" type="ORF">SAMN02745165_00323</name>
</gene>
<evidence type="ECO:0000313" key="8">
    <source>
        <dbReference type="Proteomes" id="UP000184171"/>
    </source>
</evidence>
<dbReference type="SUPFAM" id="SSF52833">
    <property type="entry name" value="Thioredoxin-like"/>
    <property type="match status" value="1"/>
</dbReference>
<reference evidence="7 8" key="1">
    <citation type="submission" date="2016-11" db="EMBL/GenBank/DDBJ databases">
        <authorList>
            <person name="Jaros S."/>
            <person name="Januszkiewicz K."/>
            <person name="Wedrychowicz H."/>
        </authorList>
    </citation>
    <scope>NUCLEOTIDE SEQUENCE [LARGE SCALE GENOMIC DNA]</scope>
    <source>
        <strain evidence="7 8">DSM 5091</strain>
    </source>
</reference>
<comment type="subcellular location">
    <subcellularLocation>
        <location evidence="1">Cell envelope</location>
    </subcellularLocation>
</comment>
<sequence>MRIKTLTTLVLVLLATLLLSACGDQQTQDQPQVAANLGKGSPAPNFTLLDMQGNNVSLADLKGKVVILNFWATWCPPCREEMPSMEMLHRKFKDQGLVMLAVNVEKDGKSLVDAFLKRTPYSFPILLDVDAEVQNMYKVFRFPETYIIDRNGNIVEKVIGAIDWTSPKAVQLINFLLNG</sequence>
<feature type="domain" description="Thioredoxin" evidence="6">
    <location>
        <begin position="37"/>
        <end position="178"/>
    </location>
</feature>
<accession>A0A1M6BWY4</accession>
<keyword evidence="2" id="KW-0201">Cytochrome c-type biogenesis</keyword>
<dbReference type="Proteomes" id="UP000184171">
    <property type="component" value="Unassembled WGS sequence"/>
</dbReference>
<feature type="chain" id="PRO_5012703045" evidence="5">
    <location>
        <begin position="22"/>
        <end position="179"/>
    </location>
</feature>
<keyword evidence="5" id="KW-0732">Signal</keyword>
<dbReference type="PROSITE" id="PS51352">
    <property type="entry name" value="THIOREDOXIN_2"/>
    <property type="match status" value="1"/>
</dbReference>
<dbReference type="GO" id="GO:0016491">
    <property type="term" value="F:oxidoreductase activity"/>
    <property type="evidence" value="ECO:0007669"/>
    <property type="project" value="InterPro"/>
</dbReference>
<dbReference type="OrthoDB" id="9813820at2"/>
<dbReference type="PANTHER" id="PTHR42852:SF6">
    <property type="entry name" value="THIOL:DISULFIDE INTERCHANGE PROTEIN DSBE"/>
    <property type="match status" value="1"/>
</dbReference>
<dbReference type="PROSITE" id="PS00194">
    <property type="entry name" value="THIOREDOXIN_1"/>
    <property type="match status" value="1"/>
</dbReference>
<evidence type="ECO:0000256" key="4">
    <source>
        <dbReference type="ARBA" id="ARBA00023284"/>
    </source>
</evidence>
<evidence type="ECO:0000256" key="1">
    <source>
        <dbReference type="ARBA" id="ARBA00004196"/>
    </source>
</evidence>
<evidence type="ECO:0000256" key="2">
    <source>
        <dbReference type="ARBA" id="ARBA00022748"/>
    </source>
</evidence>
<dbReference type="GO" id="GO:0017004">
    <property type="term" value="P:cytochrome complex assembly"/>
    <property type="evidence" value="ECO:0007669"/>
    <property type="project" value="UniProtKB-KW"/>
</dbReference>
<dbReference type="Gene3D" id="3.40.30.10">
    <property type="entry name" value="Glutaredoxin"/>
    <property type="match status" value="1"/>
</dbReference>
<dbReference type="Pfam" id="PF00578">
    <property type="entry name" value="AhpC-TSA"/>
    <property type="match status" value="1"/>
</dbReference>
<evidence type="ECO:0000259" key="6">
    <source>
        <dbReference type="PROSITE" id="PS51352"/>
    </source>
</evidence>
<dbReference type="InterPro" id="IPR036249">
    <property type="entry name" value="Thioredoxin-like_sf"/>
</dbReference>
<evidence type="ECO:0000256" key="3">
    <source>
        <dbReference type="ARBA" id="ARBA00023157"/>
    </source>
</evidence>
<keyword evidence="8" id="KW-1185">Reference proteome</keyword>
<keyword evidence="3" id="KW-1015">Disulfide bond</keyword>
<proteinExistence type="predicted"/>
<evidence type="ECO:0000256" key="5">
    <source>
        <dbReference type="SAM" id="SignalP"/>
    </source>
</evidence>
<protein>
    <submittedName>
        <fullName evidence="7">Peroxiredoxin</fullName>
    </submittedName>
</protein>
<dbReference type="InterPro" id="IPR000866">
    <property type="entry name" value="AhpC/TSA"/>
</dbReference>
<dbReference type="InterPro" id="IPR013766">
    <property type="entry name" value="Thioredoxin_domain"/>
</dbReference>
<dbReference type="CDD" id="cd02966">
    <property type="entry name" value="TlpA_like_family"/>
    <property type="match status" value="1"/>
</dbReference>
<dbReference type="PROSITE" id="PS51257">
    <property type="entry name" value="PROKAR_LIPOPROTEIN"/>
    <property type="match status" value="1"/>
</dbReference>
<dbReference type="STRING" id="1122189.SAMN02745165_00323"/>
<dbReference type="PANTHER" id="PTHR42852">
    <property type="entry name" value="THIOL:DISULFIDE INTERCHANGE PROTEIN DSBE"/>
    <property type="match status" value="1"/>
</dbReference>
<dbReference type="InterPro" id="IPR050553">
    <property type="entry name" value="Thioredoxin_ResA/DsbE_sf"/>
</dbReference>
<name>A0A1M6BWY4_MALRU</name>
<dbReference type="GO" id="GO:0030313">
    <property type="term" value="C:cell envelope"/>
    <property type="evidence" value="ECO:0007669"/>
    <property type="project" value="UniProtKB-SubCell"/>
</dbReference>
<dbReference type="AlphaFoldDB" id="A0A1M6BWY4"/>
<evidence type="ECO:0000313" key="7">
    <source>
        <dbReference type="EMBL" id="SHI53034.1"/>
    </source>
</evidence>